<gene>
    <name evidence="2" type="ORF">DWQ67_12515</name>
</gene>
<feature type="transmembrane region" description="Helical" evidence="1">
    <location>
        <begin position="150"/>
        <end position="170"/>
    </location>
</feature>
<feature type="transmembrane region" description="Helical" evidence="1">
    <location>
        <begin position="217"/>
        <end position="238"/>
    </location>
</feature>
<proteinExistence type="predicted"/>
<organism evidence="2 3">
    <name type="scientific">Galactobacter caseinivorans</name>
    <dbReference type="NCBI Taxonomy" id="2676123"/>
    <lineage>
        <taxon>Bacteria</taxon>
        <taxon>Bacillati</taxon>
        <taxon>Actinomycetota</taxon>
        <taxon>Actinomycetes</taxon>
        <taxon>Micrococcales</taxon>
        <taxon>Micrococcaceae</taxon>
        <taxon>Galactobacter</taxon>
    </lineage>
</organism>
<keyword evidence="1" id="KW-0472">Membrane</keyword>
<dbReference type="AlphaFoldDB" id="A0A496PGJ9"/>
<evidence type="ECO:0000313" key="2">
    <source>
        <dbReference type="EMBL" id="RKW69608.1"/>
    </source>
</evidence>
<dbReference type="EMBL" id="QQXL01000008">
    <property type="protein sequence ID" value="RKW69608.1"/>
    <property type="molecule type" value="Genomic_DNA"/>
</dbReference>
<sequence>MTTLATPRTSGSPILKVARVQLTNRQTFVWVPLLVWGGAFALTLAVWAAVYAATGPNTNLYAGSAQAPLWYLLVVGSQSVVYTFPFAQALSFTRRDFYLGTLLVYGLVSVVFGAAMWLFGALEGLTNGWWTGGHYATFEYLGEAGHPGYFVLYAISALMALNVGFCMGTIWKRGGTLALTTTLIAMVAVLIGVYFLVAKLDWWGGLATLLAPATAVWVISLIVAVIAAAAGFISWALIRRTPA</sequence>
<dbReference type="RefSeq" id="WP_121485938.1">
    <property type="nucleotide sequence ID" value="NZ_QQXL01000008.1"/>
</dbReference>
<feature type="transmembrane region" description="Helical" evidence="1">
    <location>
        <begin position="97"/>
        <end position="119"/>
    </location>
</feature>
<feature type="transmembrane region" description="Helical" evidence="1">
    <location>
        <begin position="70"/>
        <end position="90"/>
    </location>
</feature>
<protein>
    <submittedName>
        <fullName evidence="2">Uncharacterized protein</fullName>
    </submittedName>
</protein>
<accession>A0A496PGJ9</accession>
<feature type="transmembrane region" description="Helical" evidence="1">
    <location>
        <begin position="28"/>
        <end position="50"/>
    </location>
</feature>
<feature type="transmembrane region" description="Helical" evidence="1">
    <location>
        <begin position="177"/>
        <end position="197"/>
    </location>
</feature>
<name>A0A496PGJ9_9MICC</name>
<keyword evidence="1" id="KW-0812">Transmembrane</keyword>
<comment type="caution">
    <text evidence="2">The sequence shown here is derived from an EMBL/GenBank/DDBJ whole genome shotgun (WGS) entry which is preliminary data.</text>
</comment>
<keyword evidence="1" id="KW-1133">Transmembrane helix</keyword>
<keyword evidence="3" id="KW-1185">Reference proteome</keyword>
<reference evidence="2 3" key="1">
    <citation type="submission" date="2018-07" db="EMBL/GenBank/DDBJ databases">
        <title>Arthrobacter sp. nov., isolated from raw cow's milk with high bacterial count.</title>
        <authorList>
            <person name="Hahne J."/>
            <person name="Isele D."/>
            <person name="Lipski A."/>
        </authorList>
    </citation>
    <scope>NUCLEOTIDE SEQUENCE [LARGE SCALE GENOMIC DNA]</scope>
    <source>
        <strain evidence="2 3">JZ R-183</strain>
    </source>
</reference>
<dbReference type="Proteomes" id="UP000273119">
    <property type="component" value="Unassembled WGS sequence"/>
</dbReference>
<evidence type="ECO:0000313" key="3">
    <source>
        <dbReference type="Proteomes" id="UP000273119"/>
    </source>
</evidence>
<evidence type="ECO:0000256" key="1">
    <source>
        <dbReference type="SAM" id="Phobius"/>
    </source>
</evidence>